<evidence type="ECO:0000313" key="3">
    <source>
        <dbReference type="EMBL" id="OLP77275.1"/>
    </source>
</evidence>
<proteinExistence type="predicted"/>
<keyword evidence="2" id="KW-1133">Transmembrane helix</keyword>
<gene>
    <name evidence="3" type="ORF">AK812_SmicGene42677</name>
</gene>
<sequence>MKVVVVVLVVAVLVVAAAVVVVVVVLVVLVVAVVVVAVVAGSGAGAGGHGTTSDDARDEGGDAGNASPVTTRMTVAKWSQNAKSEYSIEIEEEEIVAFALWV</sequence>
<feature type="transmembrane region" description="Helical" evidence="2">
    <location>
        <begin position="6"/>
        <end position="39"/>
    </location>
</feature>
<keyword evidence="2" id="KW-0812">Transmembrane</keyword>
<evidence type="ECO:0000256" key="1">
    <source>
        <dbReference type="SAM" id="MobiDB-lite"/>
    </source>
</evidence>
<dbReference type="AlphaFoldDB" id="A0A1Q9C2X8"/>
<accession>A0A1Q9C2X8</accession>
<dbReference type="Proteomes" id="UP000186817">
    <property type="component" value="Unassembled WGS sequence"/>
</dbReference>
<organism evidence="3 4">
    <name type="scientific">Symbiodinium microadriaticum</name>
    <name type="common">Dinoflagellate</name>
    <name type="synonym">Zooxanthella microadriatica</name>
    <dbReference type="NCBI Taxonomy" id="2951"/>
    <lineage>
        <taxon>Eukaryota</taxon>
        <taxon>Sar</taxon>
        <taxon>Alveolata</taxon>
        <taxon>Dinophyceae</taxon>
        <taxon>Suessiales</taxon>
        <taxon>Symbiodiniaceae</taxon>
        <taxon>Symbiodinium</taxon>
    </lineage>
</organism>
<evidence type="ECO:0000256" key="2">
    <source>
        <dbReference type="SAM" id="Phobius"/>
    </source>
</evidence>
<keyword evidence="4" id="KW-1185">Reference proteome</keyword>
<protein>
    <submittedName>
        <fullName evidence="3">Uncharacterized protein</fullName>
    </submittedName>
</protein>
<evidence type="ECO:0000313" key="4">
    <source>
        <dbReference type="Proteomes" id="UP000186817"/>
    </source>
</evidence>
<reference evidence="3 4" key="1">
    <citation type="submission" date="2016-02" db="EMBL/GenBank/DDBJ databases">
        <title>Genome analysis of coral dinoflagellate symbionts highlights evolutionary adaptations to a symbiotic lifestyle.</title>
        <authorList>
            <person name="Aranda M."/>
            <person name="Li Y."/>
            <person name="Liew Y.J."/>
            <person name="Baumgarten S."/>
            <person name="Simakov O."/>
            <person name="Wilson M."/>
            <person name="Piel J."/>
            <person name="Ashoor H."/>
            <person name="Bougouffa S."/>
            <person name="Bajic V.B."/>
            <person name="Ryu T."/>
            <person name="Ravasi T."/>
            <person name="Bayer T."/>
            <person name="Micklem G."/>
            <person name="Kim H."/>
            <person name="Bhak J."/>
            <person name="Lajeunesse T.C."/>
            <person name="Voolstra C.R."/>
        </authorList>
    </citation>
    <scope>NUCLEOTIDE SEQUENCE [LARGE SCALE GENOMIC DNA]</scope>
    <source>
        <strain evidence="3 4">CCMP2467</strain>
    </source>
</reference>
<feature type="region of interest" description="Disordered" evidence="1">
    <location>
        <begin position="42"/>
        <end position="69"/>
    </location>
</feature>
<dbReference type="EMBL" id="LSRX01001801">
    <property type="protein sequence ID" value="OLP77275.1"/>
    <property type="molecule type" value="Genomic_DNA"/>
</dbReference>
<keyword evidence="2" id="KW-0472">Membrane</keyword>
<comment type="caution">
    <text evidence="3">The sequence shown here is derived from an EMBL/GenBank/DDBJ whole genome shotgun (WGS) entry which is preliminary data.</text>
</comment>
<name>A0A1Q9C2X8_SYMMI</name>